<dbReference type="Proteomes" id="UP000307326">
    <property type="component" value="Segment"/>
</dbReference>
<reference evidence="2" key="1">
    <citation type="submission" date="2019-03" db="EMBL/GenBank/DDBJ databases">
        <authorList>
            <person name="Bockoven R."/>
            <person name="Gutierrez J."/>
            <person name="Newkirk H."/>
            <person name="Liu M."/>
            <person name="Ramsey J."/>
            <person name="Cahill J."/>
        </authorList>
    </citation>
    <scope>NUCLEOTIDE SEQUENCE [LARGE SCALE GENOMIC DNA]</scope>
</reference>
<name>A0A482MGB8_9CAUD</name>
<organism evidence="1 2">
    <name type="scientific">Serratia phage Parlo</name>
    <dbReference type="NCBI Taxonomy" id="2557554"/>
    <lineage>
        <taxon>Viruses</taxon>
        <taxon>Duplodnaviria</taxon>
        <taxon>Heunggongvirae</taxon>
        <taxon>Uroviricota</taxon>
        <taxon>Caudoviricetes</taxon>
        <taxon>Parlovirus</taxon>
        <taxon>Parlovirus parlo</taxon>
    </lineage>
</organism>
<evidence type="ECO:0000313" key="2">
    <source>
        <dbReference type="Proteomes" id="UP000307326"/>
    </source>
</evidence>
<proteinExistence type="predicted"/>
<sequence>MSEGKTFTVKICRPDADAVDSFYSLMHCADEAEDRWSRESGEDVVERLRNGDATEQEQAFFAKAWDVIASSGDFSRLLVAFTTLEATFQDPAVDYVKAKPSIDQMAGDAWILPVVMEAYEEARREIAYLQAACDFAGEILKNKRAPGGEA</sequence>
<keyword evidence="2" id="KW-1185">Reference proteome</keyword>
<gene>
    <name evidence="1" type="ORF">CPT_Parlo_041</name>
</gene>
<dbReference type="EMBL" id="MK618715">
    <property type="protein sequence ID" value="QBQ72190.1"/>
    <property type="molecule type" value="Genomic_DNA"/>
</dbReference>
<evidence type="ECO:0000313" key="1">
    <source>
        <dbReference type="EMBL" id="QBQ72190.1"/>
    </source>
</evidence>
<accession>A0A482MGB8</accession>
<protein>
    <submittedName>
        <fullName evidence="1">Uncharacterized protein</fullName>
    </submittedName>
</protein>